<dbReference type="InterPro" id="IPR004872">
    <property type="entry name" value="Lipoprotein_NlpA"/>
</dbReference>
<evidence type="ECO:0000256" key="5">
    <source>
        <dbReference type="ARBA" id="ARBA00023139"/>
    </source>
</evidence>
<evidence type="ECO:0000256" key="3">
    <source>
        <dbReference type="ARBA" id="ARBA00022729"/>
    </source>
</evidence>
<evidence type="ECO:0000256" key="7">
    <source>
        <dbReference type="SAM" id="SignalP"/>
    </source>
</evidence>
<evidence type="ECO:0000256" key="1">
    <source>
        <dbReference type="ARBA" id="ARBA00004635"/>
    </source>
</evidence>
<keyword evidence="6" id="KW-0449">Lipoprotein</keyword>
<evidence type="ECO:0000256" key="4">
    <source>
        <dbReference type="ARBA" id="ARBA00023136"/>
    </source>
</evidence>
<comment type="similarity">
    <text evidence="2">Belongs to the NlpA lipoprotein family.</text>
</comment>
<keyword evidence="5" id="KW-0564">Palmitate</keyword>
<dbReference type="PANTHER" id="PTHR30429:SF3">
    <property type="entry name" value="LIPOPROTEIN"/>
    <property type="match status" value="1"/>
</dbReference>
<evidence type="ECO:0000313" key="9">
    <source>
        <dbReference type="Proteomes" id="UP000283946"/>
    </source>
</evidence>
<sequence length="288" mass="29685">MKLLATTAIAASAALLLAGCSSAGGADATVRIGVVGASDPYWATYEQAAADAGIAVKIIDFSDYNQPNPALTEGEIDINQFQHIAYLAQYNASAGADLVPIGTTAIYPLGLYSSKYKDVADIPAGSTIAIPNDTTNQTRALLVLQSAGLVQLKDGGTVLSNVDDVEPSSKVQVTALEASLTPTSLPDVAAAVINNDFIANAGLKAEDAIAQDDPNDPSALLYANIFAARAADAQNETYTKLVSIYQDTQSVLDGVKEQSGGTAVFLKTPASDLERSLQSAEKAITAAS</sequence>
<name>A0AAD1AIK3_9MICO</name>
<dbReference type="Proteomes" id="UP000283946">
    <property type="component" value="Chromosome"/>
</dbReference>
<proteinExistence type="inferred from homology"/>
<dbReference type="PROSITE" id="PS51257">
    <property type="entry name" value="PROKAR_LIPOPROTEIN"/>
    <property type="match status" value="1"/>
</dbReference>
<feature type="chain" id="PRO_5042245703" evidence="7">
    <location>
        <begin position="24"/>
        <end position="288"/>
    </location>
</feature>
<reference evidence="8 9" key="1">
    <citation type="submission" date="2018-03" db="EMBL/GenBank/DDBJ databases">
        <title>Bacteriophage NCPPB3778 and a type I-E CRISPR drive the evolution of the US Biological Select Agent, Rathayibacter toxicus.</title>
        <authorList>
            <person name="Davis E.W.II."/>
            <person name="Tabima J.F."/>
            <person name="Weisberg A.J."/>
            <person name="Dantas Lopes L."/>
            <person name="Wiseman M.S."/>
            <person name="Wiseman M.S."/>
            <person name="Pupko T."/>
            <person name="Belcher M.S."/>
            <person name="Sechler A.J."/>
            <person name="Tancos M.A."/>
            <person name="Schroeder B.K."/>
            <person name="Murray T.D."/>
            <person name="Luster D.G."/>
            <person name="Schneider W.L."/>
            <person name="Rogers E."/>
            <person name="Andreote F.D."/>
            <person name="Grunwald N.J."/>
            <person name="Putnam M.L."/>
            <person name="Chang J.H."/>
        </authorList>
    </citation>
    <scope>NUCLEOTIDE SEQUENCE [LARGE SCALE GENOMIC DNA]</scope>
    <source>
        <strain evidence="8 9">NCCPB 2253</strain>
    </source>
</reference>
<dbReference type="EMBL" id="CP028130">
    <property type="protein sequence ID" value="AZZ57459.1"/>
    <property type="molecule type" value="Genomic_DNA"/>
</dbReference>
<keyword evidence="3 7" id="KW-0732">Signal</keyword>
<dbReference type="PANTHER" id="PTHR30429">
    <property type="entry name" value="D-METHIONINE-BINDING LIPOPROTEIN METQ"/>
    <property type="match status" value="1"/>
</dbReference>
<gene>
    <name evidence="8" type="ORF">C7V51_11285</name>
</gene>
<dbReference type="AlphaFoldDB" id="A0AAD1AIK3"/>
<protein>
    <submittedName>
        <fullName evidence="8">Methionine ABC transporter substrate-binding protein</fullName>
    </submittedName>
</protein>
<dbReference type="Gene3D" id="3.40.190.10">
    <property type="entry name" value="Periplasmic binding protein-like II"/>
    <property type="match status" value="2"/>
</dbReference>
<organism evidence="8 9">
    <name type="scientific">Rathayibacter iranicus</name>
    <dbReference type="NCBI Taxonomy" id="59737"/>
    <lineage>
        <taxon>Bacteria</taxon>
        <taxon>Bacillati</taxon>
        <taxon>Actinomycetota</taxon>
        <taxon>Actinomycetes</taxon>
        <taxon>Micrococcales</taxon>
        <taxon>Microbacteriaceae</taxon>
        <taxon>Rathayibacter</taxon>
    </lineage>
</organism>
<dbReference type="Pfam" id="PF03180">
    <property type="entry name" value="Lipoprotein_9"/>
    <property type="match status" value="1"/>
</dbReference>
<evidence type="ECO:0000256" key="2">
    <source>
        <dbReference type="ARBA" id="ARBA00008973"/>
    </source>
</evidence>
<comment type="subcellular location">
    <subcellularLocation>
        <location evidence="1">Membrane</location>
        <topology evidence="1">Lipid-anchor</topology>
    </subcellularLocation>
</comment>
<keyword evidence="4" id="KW-0472">Membrane</keyword>
<dbReference type="RefSeq" id="WP_104354365.1">
    <property type="nucleotide sequence ID" value="NZ_CP028130.1"/>
</dbReference>
<dbReference type="KEGG" id="ria:C7V51_11285"/>
<feature type="signal peptide" evidence="7">
    <location>
        <begin position="1"/>
        <end position="23"/>
    </location>
</feature>
<evidence type="ECO:0000313" key="8">
    <source>
        <dbReference type="EMBL" id="AZZ57459.1"/>
    </source>
</evidence>
<accession>A0AAD1AIK3</accession>
<dbReference type="SUPFAM" id="SSF53850">
    <property type="entry name" value="Periplasmic binding protein-like II"/>
    <property type="match status" value="1"/>
</dbReference>
<dbReference type="GO" id="GO:0016020">
    <property type="term" value="C:membrane"/>
    <property type="evidence" value="ECO:0007669"/>
    <property type="project" value="UniProtKB-SubCell"/>
</dbReference>
<evidence type="ECO:0000256" key="6">
    <source>
        <dbReference type="ARBA" id="ARBA00023288"/>
    </source>
</evidence>